<name>A0A1G2ASJ8_9BACT</name>
<gene>
    <name evidence="1" type="ORF">A3B74_02635</name>
</gene>
<dbReference type="EMBL" id="MHKB01000008">
    <property type="protein sequence ID" value="OGY79645.1"/>
    <property type="molecule type" value="Genomic_DNA"/>
</dbReference>
<sequence>MTKKEIIWRHILNDFLEGQQIFTQKALAQKFSFSLSTIFNALKIPRASGAIEVSGRNFRVRDFEKFLLFWATVRNLDKAIIYYTHTDTPMRKAEGIMPPNVIFAAFSAYRLKYQDPPADYDKIYVYTNEIKEIEKRFPKKKGYPNLFVLKEDAHLASFGKTTPDVQTFVDIWNLKEWYAKDFLAALKQKMKISV</sequence>
<dbReference type="Proteomes" id="UP000177165">
    <property type="component" value="Unassembled WGS sequence"/>
</dbReference>
<proteinExistence type="predicted"/>
<dbReference type="STRING" id="1798540.A3B74_02635"/>
<evidence type="ECO:0008006" key="3">
    <source>
        <dbReference type="Google" id="ProtNLM"/>
    </source>
</evidence>
<protein>
    <recommendedName>
        <fullName evidence="3">Helix-turn-helix type 11 domain-containing protein</fullName>
    </recommendedName>
</protein>
<dbReference type="AlphaFoldDB" id="A0A1G2ASJ8"/>
<organism evidence="1 2">
    <name type="scientific">Candidatus Kerfeldbacteria bacterium RIFCSPHIGHO2_02_FULL_42_14</name>
    <dbReference type="NCBI Taxonomy" id="1798540"/>
    <lineage>
        <taxon>Bacteria</taxon>
        <taxon>Candidatus Kerfeldiibacteriota</taxon>
    </lineage>
</organism>
<accession>A0A1G2ASJ8</accession>
<evidence type="ECO:0000313" key="1">
    <source>
        <dbReference type="EMBL" id="OGY79645.1"/>
    </source>
</evidence>
<reference evidence="1 2" key="1">
    <citation type="journal article" date="2016" name="Nat. Commun.">
        <title>Thousands of microbial genomes shed light on interconnected biogeochemical processes in an aquifer system.</title>
        <authorList>
            <person name="Anantharaman K."/>
            <person name="Brown C.T."/>
            <person name="Hug L.A."/>
            <person name="Sharon I."/>
            <person name="Castelle C.J."/>
            <person name="Probst A.J."/>
            <person name="Thomas B.C."/>
            <person name="Singh A."/>
            <person name="Wilkins M.J."/>
            <person name="Karaoz U."/>
            <person name="Brodie E.L."/>
            <person name="Williams K.H."/>
            <person name="Hubbard S.S."/>
            <person name="Banfield J.F."/>
        </authorList>
    </citation>
    <scope>NUCLEOTIDE SEQUENCE [LARGE SCALE GENOMIC DNA]</scope>
</reference>
<evidence type="ECO:0000313" key="2">
    <source>
        <dbReference type="Proteomes" id="UP000177165"/>
    </source>
</evidence>
<comment type="caution">
    <text evidence="1">The sequence shown here is derived from an EMBL/GenBank/DDBJ whole genome shotgun (WGS) entry which is preliminary data.</text>
</comment>